<accession>A0A7J7JFU1</accession>
<sequence>MHTCQTASARLKVSQTLNAAMKTELLKVWHLVFVSLHGIAVGRRQLHRLTGECLVKVTRVRVRLNLRGKWRGYLQMNK</sequence>
<dbReference type="Proteomes" id="UP000593567">
    <property type="component" value="Unassembled WGS sequence"/>
</dbReference>
<reference evidence="1" key="1">
    <citation type="submission" date="2020-06" db="EMBL/GenBank/DDBJ databases">
        <title>Draft genome of Bugula neritina, a colonial animal packing powerful symbionts and potential medicines.</title>
        <authorList>
            <person name="Rayko M."/>
        </authorList>
    </citation>
    <scope>NUCLEOTIDE SEQUENCE [LARGE SCALE GENOMIC DNA]</scope>
    <source>
        <strain evidence="1">Kwan_BN1</strain>
    </source>
</reference>
<keyword evidence="2" id="KW-1185">Reference proteome</keyword>
<evidence type="ECO:0000313" key="2">
    <source>
        <dbReference type="Proteomes" id="UP000593567"/>
    </source>
</evidence>
<evidence type="ECO:0000313" key="1">
    <source>
        <dbReference type="EMBL" id="KAF6024496.1"/>
    </source>
</evidence>
<organism evidence="1 2">
    <name type="scientific">Bugula neritina</name>
    <name type="common">Brown bryozoan</name>
    <name type="synonym">Sertularia neritina</name>
    <dbReference type="NCBI Taxonomy" id="10212"/>
    <lineage>
        <taxon>Eukaryota</taxon>
        <taxon>Metazoa</taxon>
        <taxon>Spiralia</taxon>
        <taxon>Lophotrochozoa</taxon>
        <taxon>Bryozoa</taxon>
        <taxon>Gymnolaemata</taxon>
        <taxon>Cheilostomatida</taxon>
        <taxon>Flustrina</taxon>
        <taxon>Buguloidea</taxon>
        <taxon>Bugulidae</taxon>
        <taxon>Bugula</taxon>
    </lineage>
</organism>
<name>A0A7J7JFU1_BUGNE</name>
<gene>
    <name evidence="1" type="ORF">EB796_017196</name>
</gene>
<proteinExistence type="predicted"/>
<dbReference type="EMBL" id="VXIV02002569">
    <property type="protein sequence ID" value="KAF6024496.1"/>
    <property type="molecule type" value="Genomic_DNA"/>
</dbReference>
<comment type="caution">
    <text evidence="1">The sequence shown here is derived from an EMBL/GenBank/DDBJ whole genome shotgun (WGS) entry which is preliminary data.</text>
</comment>
<dbReference type="AlphaFoldDB" id="A0A7J7JFU1"/>
<protein>
    <submittedName>
        <fullName evidence="1">Uncharacterized protein</fullName>
    </submittedName>
</protein>